<dbReference type="Proteomes" id="UP000008672">
    <property type="component" value="Unassembled WGS sequence"/>
</dbReference>
<organism evidence="3 4">
    <name type="scientific">Latimeria chalumnae</name>
    <name type="common">Coelacanth</name>
    <dbReference type="NCBI Taxonomy" id="7897"/>
    <lineage>
        <taxon>Eukaryota</taxon>
        <taxon>Metazoa</taxon>
        <taxon>Chordata</taxon>
        <taxon>Craniata</taxon>
        <taxon>Vertebrata</taxon>
        <taxon>Euteleostomi</taxon>
        <taxon>Coelacanthiformes</taxon>
        <taxon>Coelacanthidae</taxon>
        <taxon>Latimeria</taxon>
    </lineage>
</organism>
<dbReference type="EMBL" id="AFYH01245828">
    <property type="status" value="NOT_ANNOTATED_CDS"/>
    <property type="molecule type" value="Genomic_DNA"/>
</dbReference>
<dbReference type="OMA" id="DEMFIIS"/>
<dbReference type="Pfam" id="PF07292">
    <property type="entry name" value="NID"/>
    <property type="match status" value="1"/>
</dbReference>
<keyword evidence="4" id="KW-1185">Reference proteome</keyword>
<feature type="region of interest" description="Disordered" evidence="1">
    <location>
        <begin position="151"/>
        <end position="181"/>
    </location>
</feature>
<feature type="region of interest" description="Disordered" evidence="1">
    <location>
        <begin position="195"/>
        <end position="234"/>
    </location>
</feature>
<protein>
    <recommendedName>
        <fullName evidence="2">NID domain-containing protein</fullName>
    </recommendedName>
</protein>
<dbReference type="InParanoid" id="H2ZVH3"/>
<reference evidence="3" key="2">
    <citation type="submission" date="2025-08" db="UniProtKB">
        <authorList>
            <consortium name="Ensembl"/>
        </authorList>
    </citation>
    <scope>IDENTIFICATION</scope>
</reference>
<evidence type="ECO:0000259" key="2">
    <source>
        <dbReference type="Pfam" id="PF07292"/>
    </source>
</evidence>
<feature type="compositionally biased region" description="Polar residues" evidence="1">
    <location>
        <begin position="211"/>
        <end position="224"/>
    </location>
</feature>
<proteinExistence type="predicted"/>
<dbReference type="Gene3D" id="3.30.70.330">
    <property type="match status" value="1"/>
</dbReference>
<evidence type="ECO:0000313" key="3">
    <source>
        <dbReference type="Ensembl" id="ENSLACP00000001394.1"/>
    </source>
</evidence>
<dbReference type="PANTHER" id="PTHR15225:SF8">
    <property type="entry name" value="RNA-BINDING PROTEIN 43"/>
    <property type="match status" value="1"/>
</dbReference>
<dbReference type="HOGENOM" id="CLU_038157_0_0_1"/>
<dbReference type="Bgee" id="ENSLACG00000001251">
    <property type="expression patterns" value="Expressed in pelvic fin and 4 other cell types or tissues"/>
</dbReference>
<feature type="domain" description="NID" evidence="2">
    <location>
        <begin position="3"/>
        <end position="38"/>
    </location>
</feature>
<dbReference type="EMBL" id="AFYH01245829">
    <property type="status" value="NOT_ANNOTATED_CDS"/>
    <property type="molecule type" value="Genomic_DNA"/>
</dbReference>
<reference evidence="3" key="3">
    <citation type="submission" date="2025-09" db="UniProtKB">
        <authorList>
            <consortium name="Ensembl"/>
        </authorList>
    </citation>
    <scope>IDENTIFICATION</scope>
</reference>
<dbReference type="InterPro" id="IPR009909">
    <property type="entry name" value="Nmi/IFP35_dom"/>
</dbReference>
<dbReference type="FunCoup" id="H2ZVH3">
    <property type="interactions" value="86"/>
</dbReference>
<dbReference type="GeneTree" id="ENSGT00800000125324"/>
<evidence type="ECO:0000313" key="4">
    <source>
        <dbReference type="Proteomes" id="UP000008672"/>
    </source>
</evidence>
<gene>
    <name evidence="3" type="primary">SI:DKEY-154B15.1</name>
</gene>
<dbReference type="AlphaFoldDB" id="H2ZVH3"/>
<dbReference type="STRING" id="7897.ENSLACP00000001394"/>
<name>H2ZVH3_LATCH</name>
<feature type="compositionally biased region" description="Polar residues" evidence="1">
    <location>
        <begin position="151"/>
        <end position="174"/>
    </location>
</feature>
<dbReference type="Ensembl" id="ENSLACT00000001406.1">
    <property type="protein sequence ID" value="ENSLACP00000001394.1"/>
    <property type="gene ID" value="ENSLACG00000001251.1"/>
</dbReference>
<sequence>RDRRKIQVRKIPHILPDDTMIDKLLIHFLRPRNGGGEVMGVDYPTNERGQAFVTSVAEEVLKRQHFLQLQGKSYPLEVNRVNEGYGVYMPIRTTLDLRPFPNIEEVTALLKKYNFKILSQEGSLVEIKGFFPELTKLRCELLRVYSVHPQRTSPSHLHQGYNSSRGLDGSTVNGSSSSRSPLSLQDSITFLSSASNHSVSPESGRQLAGLSKSQSPRVGSNFLGSSPPYGASRASSITVDGDTLKYTQAFHKHEIEQVLDTFSVTMSVEESADVSLVTLTSNSHTAVESACQQLSSLLSGKQQYLRTQNVDLAGLPYKEQSQLMDRCKQLERIYNVLVIKYSDRLHLIGPSLDSYEMQQKLLGKVSFDDSTVKSKILNK</sequence>
<dbReference type="PANTHER" id="PTHR15225">
    <property type="entry name" value="INTERFERON-INDUCED PROTEIN 35/NMI N-MYC/STAT INTERACTING PROTEIN"/>
    <property type="match status" value="1"/>
</dbReference>
<dbReference type="InterPro" id="IPR012677">
    <property type="entry name" value="Nucleotide-bd_a/b_plait_sf"/>
</dbReference>
<reference evidence="4" key="1">
    <citation type="submission" date="2011-08" db="EMBL/GenBank/DDBJ databases">
        <title>The draft genome of Latimeria chalumnae.</title>
        <authorList>
            <person name="Di Palma F."/>
            <person name="Alfoldi J."/>
            <person name="Johnson J."/>
            <person name="Berlin A."/>
            <person name="Gnerre S."/>
            <person name="Jaffe D."/>
            <person name="MacCallum I."/>
            <person name="Young S."/>
            <person name="Walker B.J."/>
            <person name="Lander E."/>
            <person name="Lindblad-Toh K."/>
        </authorList>
    </citation>
    <scope>NUCLEOTIDE SEQUENCE [LARGE SCALE GENOMIC DNA]</scope>
    <source>
        <strain evidence="4">Wild caught</strain>
    </source>
</reference>
<dbReference type="eggNOG" id="ENOG502S97R">
    <property type="taxonomic scope" value="Eukaryota"/>
</dbReference>
<evidence type="ECO:0000256" key="1">
    <source>
        <dbReference type="SAM" id="MobiDB-lite"/>
    </source>
</evidence>
<accession>H2ZVH3</accession>